<gene>
    <name evidence="1" type="ORF">Mlute_00001</name>
</gene>
<name>A0A399F4A1_9DEIN</name>
<sequence>MEKVFVCPDLRTGEKLAELLYLGFKAGGLVEWEGDQGWLKPAYRITFRSEALQRGFVEFVRALFPSVVILD</sequence>
<protein>
    <submittedName>
        <fullName evidence="1">Uncharacterized protein</fullName>
    </submittedName>
</protein>
<comment type="caution">
    <text evidence="1">The sequence shown here is derived from an EMBL/GenBank/DDBJ whole genome shotgun (WGS) entry which is preliminary data.</text>
</comment>
<evidence type="ECO:0000313" key="1">
    <source>
        <dbReference type="EMBL" id="RIH90079.1"/>
    </source>
</evidence>
<accession>A0A399F4A1</accession>
<evidence type="ECO:0000313" key="2">
    <source>
        <dbReference type="Proteomes" id="UP000265800"/>
    </source>
</evidence>
<dbReference type="OrthoDB" id="26369at2"/>
<proteinExistence type="predicted"/>
<keyword evidence="2" id="KW-1185">Reference proteome</keyword>
<reference evidence="1 2" key="1">
    <citation type="submission" date="2018-08" db="EMBL/GenBank/DDBJ databases">
        <title>Meiothermus luteus KCTC 52599 genome sequencing project.</title>
        <authorList>
            <person name="Da Costa M.S."/>
            <person name="Albuquerque L."/>
            <person name="Raposo P."/>
            <person name="Froufe H.J.C."/>
            <person name="Barroso C.S."/>
            <person name="Egas C."/>
        </authorList>
    </citation>
    <scope>NUCLEOTIDE SEQUENCE [LARGE SCALE GENOMIC DNA]</scope>
    <source>
        <strain evidence="1 2">KCTC 52599</strain>
    </source>
</reference>
<dbReference type="Proteomes" id="UP000265800">
    <property type="component" value="Unassembled WGS sequence"/>
</dbReference>
<dbReference type="EMBL" id="QWKZ01000001">
    <property type="protein sequence ID" value="RIH90079.1"/>
    <property type="molecule type" value="Genomic_DNA"/>
</dbReference>
<dbReference type="AlphaFoldDB" id="A0A399F4A1"/>
<organism evidence="1 2">
    <name type="scientific">Meiothermus luteus</name>
    <dbReference type="NCBI Taxonomy" id="2026184"/>
    <lineage>
        <taxon>Bacteria</taxon>
        <taxon>Thermotogati</taxon>
        <taxon>Deinococcota</taxon>
        <taxon>Deinococci</taxon>
        <taxon>Thermales</taxon>
        <taxon>Thermaceae</taxon>
        <taxon>Meiothermus</taxon>
    </lineage>
</organism>